<proteinExistence type="predicted"/>
<dbReference type="SUPFAM" id="SSF53474">
    <property type="entry name" value="alpha/beta-Hydrolases"/>
    <property type="match status" value="1"/>
</dbReference>
<dbReference type="Gene3D" id="3.40.50.1820">
    <property type="entry name" value="alpha/beta hydrolase"/>
    <property type="match status" value="1"/>
</dbReference>
<accession>A0ABV0CU05</accession>
<sequence length="312" mass="32967">MKMLTTVRAMTLAFYPILSISGAASASAQENQVPEIDEVDGSGAYPATFIGVPSLPNHVVYLPRDLSVVQPNELPVYVYGNGGCSADGLSSRNHLLEIASHGYIVIAPGVIPGPNKDVPTPRELESGLLSADTPSSALGEAIDWVFQQNSMDGSPLHGLVATDEIAVSGWSCGGLQALINAKDPRVSTTIVMFSGIFNNEVSPIAGMEASKSMLDELHGPVLYVLGGPEDGAQPNGLDDFHRIDDLPAALVDIPVGHGGTFHETDGGVGAEVVVKWLDWVLKDDADAGAHYLGDDCGYCEDERFTLLRKNID</sequence>
<keyword evidence="3" id="KW-1185">Reference proteome</keyword>
<reference evidence="2 3" key="1">
    <citation type="submission" date="2024-05" db="EMBL/GenBank/DDBJ databases">
        <authorList>
            <person name="Park S."/>
        </authorList>
    </citation>
    <scope>NUCLEOTIDE SEQUENCE [LARGE SCALE GENOMIC DNA]</scope>
    <source>
        <strain evidence="2 3">DGU5</strain>
    </source>
</reference>
<dbReference type="Proteomes" id="UP001484535">
    <property type="component" value="Unassembled WGS sequence"/>
</dbReference>
<dbReference type="PANTHER" id="PTHR33428:SF14">
    <property type="entry name" value="CARBOXYLESTERASE TYPE B DOMAIN-CONTAINING PROTEIN"/>
    <property type="match status" value="1"/>
</dbReference>
<dbReference type="EMBL" id="JBDLBR010000001">
    <property type="protein sequence ID" value="MEN7535591.1"/>
    <property type="molecule type" value="Genomic_DNA"/>
</dbReference>
<organism evidence="2 3">
    <name type="scientific">Aurantiacibacter flavus</name>
    <dbReference type="NCBI Taxonomy" id="3145232"/>
    <lineage>
        <taxon>Bacteria</taxon>
        <taxon>Pseudomonadati</taxon>
        <taxon>Pseudomonadota</taxon>
        <taxon>Alphaproteobacteria</taxon>
        <taxon>Sphingomonadales</taxon>
        <taxon>Erythrobacteraceae</taxon>
        <taxon>Aurantiacibacter</taxon>
    </lineage>
</organism>
<evidence type="ECO:0008006" key="4">
    <source>
        <dbReference type="Google" id="ProtNLM"/>
    </source>
</evidence>
<evidence type="ECO:0000256" key="1">
    <source>
        <dbReference type="SAM" id="SignalP"/>
    </source>
</evidence>
<evidence type="ECO:0000313" key="2">
    <source>
        <dbReference type="EMBL" id="MEN7535591.1"/>
    </source>
</evidence>
<protein>
    <recommendedName>
        <fullName evidence="4">Dienelactone hydrolase domain-containing protein</fullName>
    </recommendedName>
</protein>
<dbReference type="RefSeq" id="WP_346783054.1">
    <property type="nucleotide sequence ID" value="NZ_JBDLBR010000001.1"/>
</dbReference>
<gene>
    <name evidence="2" type="ORF">ABDJ38_00185</name>
</gene>
<name>A0ABV0CU05_9SPHN</name>
<keyword evidence="1" id="KW-0732">Signal</keyword>
<evidence type="ECO:0000313" key="3">
    <source>
        <dbReference type="Proteomes" id="UP001484535"/>
    </source>
</evidence>
<feature type="signal peptide" evidence="1">
    <location>
        <begin position="1"/>
        <end position="28"/>
    </location>
</feature>
<dbReference type="PANTHER" id="PTHR33428">
    <property type="entry name" value="CHLOROPHYLLASE-2, CHLOROPLASTIC"/>
    <property type="match status" value="1"/>
</dbReference>
<dbReference type="InterPro" id="IPR029058">
    <property type="entry name" value="AB_hydrolase_fold"/>
</dbReference>
<comment type="caution">
    <text evidence="2">The sequence shown here is derived from an EMBL/GenBank/DDBJ whole genome shotgun (WGS) entry which is preliminary data.</text>
</comment>
<feature type="chain" id="PRO_5046907220" description="Dienelactone hydrolase domain-containing protein" evidence="1">
    <location>
        <begin position="29"/>
        <end position="312"/>
    </location>
</feature>